<name>A0A6P8JQE5_DROMA</name>
<proteinExistence type="predicted"/>
<dbReference type="RefSeq" id="XP_033158360.1">
    <property type="nucleotide sequence ID" value="XM_033302469.1"/>
</dbReference>
<feature type="compositionally biased region" description="Basic and acidic residues" evidence="1">
    <location>
        <begin position="61"/>
        <end position="74"/>
    </location>
</feature>
<feature type="region of interest" description="Disordered" evidence="1">
    <location>
        <begin position="55"/>
        <end position="89"/>
    </location>
</feature>
<evidence type="ECO:0000256" key="1">
    <source>
        <dbReference type="SAM" id="MobiDB-lite"/>
    </source>
</evidence>
<dbReference type="AlphaFoldDB" id="A0A6P8JQE5"/>
<accession>A0A6P8JQE5</accession>
<sequence length="116" mass="13577">MKILTRNKQWASAFLSVYIFCGSQLRSHTTANEIFTAATIGRHLEVRERFLKGSGESRFCSSEDQRSGQPENRRRSSWRRPLGRDHRSDLTRFKPSHMLVVFVSLSCLHLFHFKLH</sequence>
<organism evidence="2 3">
    <name type="scientific">Drosophila mauritiana</name>
    <name type="common">Fruit fly</name>
    <dbReference type="NCBI Taxonomy" id="7226"/>
    <lineage>
        <taxon>Eukaryota</taxon>
        <taxon>Metazoa</taxon>
        <taxon>Ecdysozoa</taxon>
        <taxon>Arthropoda</taxon>
        <taxon>Hexapoda</taxon>
        <taxon>Insecta</taxon>
        <taxon>Pterygota</taxon>
        <taxon>Neoptera</taxon>
        <taxon>Endopterygota</taxon>
        <taxon>Diptera</taxon>
        <taxon>Brachycera</taxon>
        <taxon>Muscomorpha</taxon>
        <taxon>Ephydroidea</taxon>
        <taxon>Drosophilidae</taxon>
        <taxon>Drosophila</taxon>
        <taxon>Sophophora</taxon>
    </lineage>
</organism>
<gene>
    <name evidence="3" type="primary">LOC117139828</name>
</gene>
<dbReference type="Proteomes" id="UP000515162">
    <property type="component" value="Chromosome 2L"/>
</dbReference>
<evidence type="ECO:0000313" key="3">
    <source>
        <dbReference type="RefSeq" id="XP_033158360.1"/>
    </source>
</evidence>
<evidence type="ECO:0000313" key="2">
    <source>
        <dbReference type="Proteomes" id="UP000515162"/>
    </source>
</evidence>
<reference evidence="3" key="1">
    <citation type="submission" date="2025-08" db="UniProtKB">
        <authorList>
            <consortium name="RefSeq"/>
        </authorList>
    </citation>
    <scope>IDENTIFICATION</scope>
    <source>
        <strain evidence="3">Mau12</strain>
        <tissue evidence="3">Whole Body</tissue>
    </source>
</reference>
<dbReference type="GeneID" id="117139828"/>
<keyword evidence="2" id="KW-1185">Reference proteome</keyword>
<protein>
    <submittedName>
        <fullName evidence="3">Uncharacterized protein LOC117139828</fullName>
    </submittedName>
</protein>